<dbReference type="EMBL" id="JAESVD010000001">
    <property type="protein sequence ID" value="MBL4911641.1"/>
    <property type="molecule type" value="Genomic_DNA"/>
</dbReference>
<keyword evidence="3" id="KW-1133">Transmembrane helix</keyword>
<keyword evidence="6" id="KW-1185">Reference proteome</keyword>
<feature type="transmembrane region" description="Helical" evidence="3">
    <location>
        <begin position="42"/>
        <end position="60"/>
    </location>
</feature>
<evidence type="ECO:0000259" key="4">
    <source>
        <dbReference type="Pfam" id="PF02397"/>
    </source>
</evidence>
<dbReference type="InterPro" id="IPR003362">
    <property type="entry name" value="Bact_transf"/>
</dbReference>
<evidence type="ECO:0000313" key="5">
    <source>
        <dbReference type="EMBL" id="MBL4911641.1"/>
    </source>
</evidence>
<dbReference type="Pfam" id="PF03808">
    <property type="entry name" value="Glyco_tran_WecG"/>
    <property type="match status" value="1"/>
</dbReference>
<sequence length="721" mass="81396">MDNTNLNTDSKIELKIESNPESTSQGAHLGQSRFSIRCFDSFVALVMLLLSSPFMLYGYLKSAFSQNSAFETVYIHGINHKSIGLKQFSYSGWFKKLPILFQLLSGELSVLGTEQQFALLKQDEHADSCADNLANSAKKTKFSKKTYPIKPGLTSIEQMNAATGLRFEAAPRSLDKAHSSLGRYLLALLRLVIVLTVTRIVFSKPSRNNPQISVFGITLDNWTMAQLLNEVLQQCQRKPQSMQQYAFVNADCLNISTQDESYRQCLQQTKHIFADGIGVRLACLSKAKALQDNLNGTDMFPRLCKLAAANNLSIYLLGGRSGVAKAAANNMQQRYPKLNIAGCHSGYFNSESNSDDNQRVIDTINQSNADILLVAMGAPKQELWLAANKQQLTCSIGIGVGGLFDFYANRIKRAPLWLRQIGFEWSYRLLQEPKRMWKRYIIGNPSFLYRVWRENRQLKKLHTHPQTSWTNRKPSATSGTNLTKQQLQTELNKANSKNQKMPQFDVKRANLRRAVFNLNRHVGRSAKRSLDILVSASLLVLLSPFLICIALLIRSESKGAVLFSQPRAGLNNQPFTMWKFRSMYQDAEQRLATLNQSNEMDGGIIFKIKNDPRITLVGRVIRKTSIDELPQLWNVLKGDMSLVGPRPALVSEVKQYKLHHRNRLMIKPGITCIWQVSGRSTIPFEQQVELDIDYIYQQSFSADLLLLLKTIPAVILARGAY</sequence>
<dbReference type="PANTHER" id="PTHR30576:SF10">
    <property type="entry name" value="SLL5057 PROTEIN"/>
    <property type="match status" value="1"/>
</dbReference>
<reference evidence="5 6" key="1">
    <citation type="submission" date="2021-01" db="EMBL/GenBank/DDBJ databases">
        <title>Genome sequence of Shewanella schlegeliana JCM 11561.</title>
        <authorList>
            <person name="Zhang H."/>
            <person name="Li C."/>
        </authorList>
    </citation>
    <scope>NUCLEOTIDE SEQUENCE [LARGE SCALE GENOMIC DNA]</scope>
    <source>
        <strain evidence="5 6">JCM 11561</strain>
    </source>
</reference>
<name>A0ABS1SSX9_9GAMM</name>
<organism evidence="5 6">
    <name type="scientific">Shewanella schlegeliana</name>
    <dbReference type="NCBI Taxonomy" id="190308"/>
    <lineage>
        <taxon>Bacteria</taxon>
        <taxon>Pseudomonadati</taxon>
        <taxon>Pseudomonadota</taxon>
        <taxon>Gammaproteobacteria</taxon>
        <taxon>Alteromonadales</taxon>
        <taxon>Shewanellaceae</taxon>
        <taxon>Shewanella</taxon>
    </lineage>
</organism>
<dbReference type="CDD" id="cd06533">
    <property type="entry name" value="Glyco_transf_WecG_TagA"/>
    <property type="match status" value="1"/>
</dbReference>
<feature type="transmembrane region" description="Helical" evidence="3">
    <location>
        <begin position="532"/>
        <end position="553"/>
    </location>
</feature>
<dbReference type="InterPro" id="IPR004629">
    <property type="entry name" value="WecG_TagA_CpsF"/>
</dbReference>
<dbReference type="PANTHER" id="PTHR30576">
    <property type="entry name" value="COLANIC BIOSYNTHESIS UDP-GLUCOSE LIPID CARRIER TRANSFERASE"/>
    <property type="match status" value="1"/>
</dbReference>
<dbReference type="RefSeq" id="WP_202719892.1">
    <property type="nucleotide sequence ID" value="NZ_BPEX01000033.1"/>
</dbReference>
<feature type="domain" description="Bacterial sugar transferase" evidence="4">
    <location>
        <begin position="527"/>
        <end position="715"/>
    </location>
</feature>
<feature type="region of interest" description="Disordered" evidence="2">
    <location>
        <begin position="463"/>
        <end position="483"/>
    </location>
</feature>
<evidence type="ECO:0000256" key="3">
    <source>
        <dbReference type="SAM" id="Phobius"/>
    </source>
</evidence>
<evidence type="ECO:0000256" key="1">
    <source>
        <dbReference type="ARBA" id="ARBA00006464"/>
    </source>
</evidence>
<feature type="compositionally biased region" description="Polar residues" evidence="2">
    <location>
        <begin position="464"/>
        <end position="483"/>
    </location>
</feature>
<comment type="caution">
    <text evidence="5">The sequence shown here is derived from an EMBL/GenBank/DDBJ whole genome shotgun (WGS) entry which is preliminary data.</text>
</comment>
<keyword evidence="3" id="KW-0812">Transmembrane</keyword>
<comment type="similarity">
    <text evidence="1">Belongs to the bacterial sugar transferase family.</text>
</comment>
<dbReference type="Proteomes" id="UP000604898">
    <property type="component" value="Unassembled WGS sequence"/>
</dbReference>
<gene>
    <name evidence="5" type="ORF">JMA39_00495</name>
</gene>
<proteinExistence type="inferred from homology"/>
<feature type="transmembrane region" description="Helical" evidence="3">
    <location>
        <begin position="181"/>
        <end position="202"/>
    </location>
</feature>
<dbReference type="NCBIfam" id="TIGR00696">
    <property type="entry name" value="wecG_tagA_cpsF"/>
    <property type="match status" value="1"/>
</dbReference>
<protein>
    <submittedName>
        <fullName evidence="5">WecB/TagA/CpsF family glycosyltransferase</fullName>
    </submittedName>
</protein>
<evidence type="ECO:0000256" key="2">
    <source>
        <dbReference type="SAM" id="MobiDB-lite"/>
    </source>
</evidence>
<dbReference type="Pfam" id="PF02397">
    <property type="entry name" value="Bac_transf"/>
    <property type="match status" value="1"/>
</dbReference>
<keyword evidence="3" id="KW-0472">Membrane</keyword>
<evidence type="ECO:0000313" key="6">
    <source>
        <dbReference type="Proteomes" id="UP000604898"/>
    </source>
</evidence>
<accession>A0ABS1SSX9</accession>